<gene>
    <name evidence="1" type="ORF">I4F81_010245</name>
</gene>
<dbReference type="EMBL" id="CM020620">
    <property type="protein sequence ID" value="KAK1867744.1"/>
    <property type="molecule type" value="Genomic_DNA"/>
</dbReference>
<evidence type="ECO:0000313" key="1">
    <source>
        <dbReference type="EMBL" id="KAK1867744.1"/>
    </source>
</evidence>
<proteinExistence type="predicted"/>
<sequence>MFHSMVAFVVSTVPGVCGKPSCGLHTSRRFGCRPAPGRFGTCPWPYPSTRCHPAAPSDSGLEQGRLVVATAKTPPGMNGEGTKSVGIARVGHTLNLAEKAAIASCSSFVGLIGAVGPVRSADSNPVFESSLATSPGKPPVVVECASEVRAVYGALYEVTRTPAVLPMKELIVKTGSTPDQKKRYADTRYGAVGIVAGSGSGKTYLLEQVASQARGACAYEAHEATMVTFCQSLRPYVVNFNLHWKLRIEEAALVTSDEVTFSFDGLVNLRLLFMHYADLTASHLDSHFTRFVSAVDEVVRSKQLSAKDLHYEAVALLQTGIGAEGGEVVPVVLVDEVGRADDMKEEASRILLDFIMKKPELYTVNDQLHSPATLLLSGACNISQGAGGHVITTFLSSSLSAKCATLSGRRITPVGGLFSRDALSFQDLFIDVLLRVAWSNKYYVAMDGAQSGSRDALQAFLGARAELEGSGSEQEKMAAFEAMRTALTPTANGMCYCAGGHTRTAVVLHNELMGAGAARRPAPLLAVINSASSKLLLSEAEICWMAAADDDRDNFLAALTFGERVSRWQVCFPERRDPSTGMILSNKVLYDEARLKGLVVGGGERFQPVVPSVALFLLMEHAQSSRFYPILRAELGLGAEEPDTFSITRQVPWMRWEDFFMRYQAAQSVARSLRKELFKAVPLSTLLAPGGSIHMGDGPLLHTVLVDGSTARTQVLQRDLVAILSARGRGVGQERAKTIYQLPFGTMGADAVVFYRTVGPKGEWIMVIQQFKHSKADASTRLSPANIIADWEKLPKEDMMGRKLFKAWKGRIVYFNASNREHEGFPSELLSKDKDVSGLCSQHSVVVSRTNMAAALGPTFFNYINAMDWIHCGSLQPY</sequence>
<evidence type="ECO:0000313" key="2">
    <source>
        <dbReference type="Proteomes" id="UP000798662"/>
    </source>
</evidence>
<reference evidence="1" key="1">
    <citation type="submission" date="2019-11" db="EMBL/GenBank/DDBJ databases">
        <title>Nori genome reveals adaptations in red seaweeds to the harsh intertidal environment.</title>
        <authorList>
            <person name="Wang D."/>
            <person name="Mao Y."/>
        </authorList>
    </citation>
    <scope>NUCLEOTIDE SEQUENCE</scope>
    <source>
        <tissue evidence="1">Gametophyte</tissue>
    </source>
</reference>
<comment type="caution">
    <text evidence="1">The sequence shown here is derived from an EMBL/GenBank/DDBJ whole genome shotgun (WGS) entry which is preliminary data.</text>
</comment>
<name>A0ACC3CCS9_PYRYE</name>
<keyword evidence="2" id="KW-1185">Reference proteome</keyword>
<protein>
    <submittedName>
        <fullName evidence="1">Uncharacterized protein</fullName>
    </submittedName>
</protein>
<organism evidence="1 2">
    <name type="scientific">Pyropia yezoensis</name>
    <name type="common">Susabi-nori</name>
    <name type="synonym">Porphyra yezoensis</name>
    <dbReference type="NCBI Taxonomy" id="2788"/>
    <lineage>
        <taxon>Eukaryota</taxon>
        <taxon>Rhodophyta</taxon>
        <taxon>Bangiophyceae</taxon>
        <taxon>Bangiales</taxon>
        <taxon>Bangiaceae</taxon>
        <taxon>Pyropia</taxon>
    </lineage>
</organism>
<accession>A0ACC3CCS9</accession>
<dbReference type="Proteomes" id="UP000798662">
    <property type="component" value="Chromosome 3"/>
</dbReference>